<dbReference type="InterPro" id="IPR052512">
    <property type="entry name" value="4CMD/NDH-1_regulator"/>
</dbReference>
<dbReference type="InterPro" id="IPR003779">
    <property type="entry name" value="CMD-like"/>
</dbReference>
<dbReference type="NCBIfam" id="TIGR02425">
    <property type="entry name" value="decarb_PcaC"/>
    <property type="match status" value="1"/>
</dbReference>
<reference evidence="2 3" key="1">
    <citation type="submission" date="2015-07" db="EMBL/GenBank/DDBJ databases">
        <title>Complete genome sequence of Mycobacterium goodii X7B, a facultative thermophilic biodesulfurizing bacterium.</title>
        <authorList>
            <person name="Yu B."/>
            <person name="Li F."/>
            <person name="Xu P."/>
        </authorList>
    </citation>
    <scope>NUCLEOTIDE SEQUENCE [LARGE SCALE GENOMIC DNA]</scope>
    <source>
        <strain evidence="2 3">X7B</strain>
    </source>
</reference>
<protein>
    <submittedName>
        <fullName evidence="2">Gamma-carboxymuconolactone decarboxylase</fullName>
    </submittedName>
</protein>
<dbReference type="PANTHER" id="PTHR33570:SF2">
    <property type="entry name" value="CARBOXYMUCONOLACTONE DECARBOXYLASE-LIKE DOMAIN-CONTAINING PROTEIN"/>
    <property type="match status" value="1"/>
</dbReference>
<feature type="domain" description="Carboxymuconolactone decarboxylase-like" evidence="1">
    <location>
        <begin position="26"/>
        <end position="107"/>
    </location>
</feature>
<dbReference type="Gene3D" id="1.20.1290.10">
    <property type="entry name" value="AhpD-like"/>
    <property type="match status" value="1"/>
</dbReference>
<evidence type="ECO:0000259" key="1">
    <source>
        <dbReference type="Pfam" id="PF02627"/>
    </source>
</evidence>
<dbReference type="RefSeq" id="WP_049749064.1">
    <property type="nucleotide sequence ID" value="NZ_CP012150.1"/>
</dbReference>
<dbReference type="EMBL" id="CP012150">
    <property type="protein sequence ID" value="AKS36677.1"/>
    <property type="molecule type" value="Genomic_DNA"/>
</dbReference>
<name>A0A0K0XH46_MYCGD</name>
<proteinExistence type="predicted"/>
<dbReference type="KEGG" id="mgo:AFA91_26645"/>
<dbReference type="PATRIC" id="fig|134601.6.peg.5505"/>
<accession>A0A0K0XH46</accession>
<dbReference type="Proteomes" id="UP000062255">
    <property type="component" value="Chromosome"/>
</dbReference>
<dbReference type="AlphaFoldDB" id="A0A0K0XH46"/>
<dbReference type="GO" id="GO:0051920">
    <property type="term" value="F:peroxiredoxin activity"/>
    <property type="evidence" value="ECO:0007669"/>
    <property type="project" value="InterPro"/>
</dbReference>
<sequence>MDVRRAVLGDDHVDRAVAATTEFTADFQDLITRYAWGEIWTRPGLDRRSRSMITLTAMVARGHHAELAMHVRAARRNGLTVDEIKEVLLQTAIYCGVPDANTAFRIAGEVLAEDEHRVTR</sequence>
<dbReference type="STRING" id="134601.AFA91_26645"/>
<evidence type="ECO:0000313" key="3">
    <source>
        <dbReference type="Proteomes" id="UP000062255"/>
    </source>
</evidence>
<dbReference type="InterPro" id="IPR012788">
    <property type="entry name" value="Decarb_PcaC"/>
</dbReference>
<organism evidence="2 3">
    <name type="scientific">Mycolicibacterium goodii</name>
    <name type="common">Mycobacterium goodii</name>
    <dbReference type="NCBI Taxonomy" id="134601"/>
    <lineage>
        <taxon>Bacteria</taxon>
        <taxon>Bacillati</taxon>
        <taxon>Actinomycetota</taxon>
        <taxon>Actinomycetes</taxon>
        <taxon>Mycobacteriales</taxon>
        <taxon>Mycobacteriaceae</taxon>
        <taxon>Mycolicibacterium</taxon>
    </lineage>
</organism>
<gene>
    <name evidence="2" type="ORF">AFA91_26645</name>
</gene>
<dbReference type="InterPro" id="IPR029032">
    <property type="entry name" value="AhpD-like"/>
</dbReference>
<dbReference type="Pfam" id="PF02627">
    <property type="entry name" value="CMD"/>
    <property type="match status" value="1"/>
</dbReference>
<evidence type="ECO:0000313" key="2">
    <source>
        <dbReference type="EMBL" id="AKS36677.1"/>
    </source>
</evidence>
<dbReference type="SUPFAM" id="SSF69118">
    <property type="entry name" value="AhpD-like"/>
    <property type="match status" value="1"/>
</dbReference>
<dbReference type="PANTHER" id="PTHR33570">
    <property type="entry name" value="4-CARBOXYMUCONOLACTONE DECARBOXYLASE FAMILY PROTEIN"/>
    <property type="match status" value="1"/>
</dbReference>